<feature type="domain" description="X8" evidence="5">
    <location>
        <begin position="39"/>
        <end position="124"/>
    </location>
</feature>
<comment type="caution">
    <text evidence="6">The sequence shown here is derived from an EMBL/GenBank/DDBJ whole genome shotgun (WGS) entry which is preliminary data.</text>
</comment>
<keyword evidence="7" id="KW-1185">Reference proteome</keyword>
<evidence type="ECO:0000256" key="3">
    <source>
        <dbReference type="ARBA" id="ARBA00022729"/>
    </source>
</evidence>
<feature type="signal peptide" evidence="4">
    <location>
        <begin position="1"/>
        <end position="27"/>
    </location>
</feature>
<evidence type="ECO:0000256" key="2">
    <source>
        <dbReference type="ARBA" id="ARBA00022622"/>
    </source>
</evidence>
<keyword evidence="2" id="KW-0325">Glycoprotein</keyword>
<dbReference type="InterPro" id="IPR012946">
    <property type="entry name" value="X8"/>
</dbReference>
<keyword evidence="2" id="KW-0336">GPI-anchor</keyword>
<organism evidence="6 7">
    <name type="scientific">Xanthoceras sorbifolium</name>
    <dbReference type="NCBI Taxonomy" id="99658"/>
    <lineage>
        <taxon>Eukaryota</taxon>
        <taxon>Viridiplantae</taxon>
        <taxon>Streptophyta</taxon>
        <taxon>Embryophyta</taxon>
        <taxon>Tracheophyta</taxon>
        <taxon>Spermatophyta</taxon>
        <taxon>Magnoliopsida</taxon>
        <taxon>eudicotyledons</taxon>
        <taxon>Gunneridae</taxon>
        <taxon>Pentapetalae</taxon>
        <taxon>rosids</taxon>
        <taxon>malvids</taxon>
        <taxon>Sapindales</taxon>
        <taxon>Sapindaceae</taxon>
        <taxon>Xanthoceroideae</taxon>
        <taxon>Xanthoceras</taxon>
    </lineage>
</organism>
<dbReference type="Proteomes" id="UP000827721">
    <property type="component" value="Unassembled WGS sequence"/>
</dbReference>
<evidence type="ECO:0000256" key="4">
    <source>
        <dbReference type="SAM" id="SignalP"/>
    </source>
</evidence>
<evidence type="ECO:0000259" key="5">
    <source>
        <dbReference type="SMART" id="SM00768"/>
    </source>
</evidence>
<dbReference type="Gene3D" id="1.20.58.1040">
    <property type="match status" value="1"/>
</dbReference>
<name>A0ABQ8IKP5_9ROSI</name>
<sequence>MSLSVNFAFFSSFLSLIFHALFLVVKAKNGGGVAVSTQLWCVAKNNAEDKPLQEALDWACGAGGADCRPIQQGGPCYDPTDIQRMASYAFNDYFLKHGVTDDSCNFDNTAAVTSLNPSYGRCKFPASASVSNGSFSGSTTAAAMGSDSADFSGCDKISGTWFWPLIPIPLLFVITSKLGY</sequence>
<dbReference type="InterPro" id="IPR044788">
    <property type="entry name" value="X8_dom_prot"/>
</dbReference>
<keyword evidence="3 4" id="KW-0732">Signal</keyword>
<dbReference type="PANTHER" id="PTHR31044:SF33">
    <property type="entry name" value="PLASMODESMATA CALLOSE-BINDING PROTEIN 5"/>
    <property type="match status" value="1"/>
</dbReference>
<evidence type="ECO:0000313" key="6">
    <source>
        <dbReference type="EMBL" id="KAH7577013.1"/>
    </source>
</evidence>
<gene>
    <name evidence="6" type="ORF">JRO89_XS01G0191500</name>
</gene>
<comment type="subcellular location">
    <subcellularLocation>
        <location evidence="1">Cell membrane</location>
        <topology evidence="1">Lipid-anchor</topology>
        <topology evidence="1">GPI-anchor</topology>
    </subcellularLocation>
</comment>
<feature type="chain" id="PRO_5046538192" description="X8 domain-containing protein" evidence="4">
    <location>
        <begin position="28"/>
        <end position="180"/>
    </location>
</feature>
<dbReference type="PANTHER" id="PTHR31044">
    <property type="entry name" value="BETA-1,3 GLUCANASE"/>
    <property type="match status" value="1"/>
</dbReference>
<keyword evidence="2" id="KW-0472">Membrane</keyword>
<evidence type="ECO:0000313" key="7">
    <source>
        <dbReference type="Proteomes" id="UP000827721"/>
    </source>
</evidence>
<keyword evidence="2" id="KW-0449">Lipoprotein</keyword>
<protein>
    <recommendedName>
        <fullName evidence="5">X8 domain-containing protein</fullName>
    </recommendedName>
</protein>
<accession>A0ABQ8IKP5</accession>
<proteinExistence type="predicted"/>
<dbReference type="SMART" id="SM00768">
    <property type="entry name" value="X8"/>
    <property type="match status" value="1"/>
</dbReference>
<dbReference type="EMBL" id="JAFEMO010000001">
    <property type="protein sequence ID" value="KAH7577013.1"/>
    <property type="molecule type" value="Genomic_DNA"/>
</dbReference>
<dbReference type="Pfam" id="PF07983">
    <property type="entry name" value="X8"/>
    <property type="match status" value="1"/>
</dbReference>
<reference evidence="6 7" key="1">
    <citation type="submission" date="2021-02" db="EMBL/GenBank/DDBJ databases">
        <title>Plant Genome Project.</title>
        <authorList>
            <person name="Zhang R.-G."/>
        </authorList>
    </citation>
    <scope>NUCLEOTIDE SEQUENCE [LARGE SCALE GENOMIC DNA]</scope>
    <source>
        <tissue evidence="6">Leaves</tissue>
    </source>
</reference>
<evidence type="ECO:0000256" key="1">
    <source>
        <dbReference type="ARBA" id="ARBA00004609"/>
    </source>
</evidence>